<dbReference type="PANTHER" id="PTHR47683">
    <property type="entry name" value="PSEUDOURIDINE SYNTHASE FAMILY PROTEIN-RELATED"/>
    <property type="match status" value="1"/>
</dbReference>
<dbReference type="InterPro" id="IPR002942">
    <property type="entry name" value="S4_RNA-bd"/>
</dbReference>
<feature type="domain" description="RNA-binding S4" evidence="6">
    <location>
        <begin position="1"/>
        <end position="59"/>
    </location>
</feature>
<dbReference type="Proteomes" id="UP000480185">
    <property type="component" value="Unassembled WGS sequence"/>
</dbReference>
<gene>
    <name evidence="7" type="ORF">GH754_15820</name>
</gene>
<dbReference type="GO" id="GO:0003723">
    <property type="term" value="F:RNA binding"/>
    <property type="evidence" value="ECO:0007669"/>
    <property type="project" value="UniProtKB-KW"/>
</dbReference>
<accession>A0A6G1X9R4</accession>
<dbReference type="AlphaFoldDB" id="A0A6G1X9R4"/>
<comment type="caution">
    <text evidence="7">The sequence shown here is derived from an EMBL/GenBank/DDBJ whole genome shotgun (WGS) entry which is preliminary data.</text>
</comment>
<keyword evidence="8" id="KW-1185">Reference proteome</keyword>
<dbReference type="SUPFAM" id="SSF55120">
    <property type="entry name" value="Pseudouridine synthase"/>
    <property type="match status" value="1"/>
</dbReference>
<dbReference type="SUPFAM" id="SSF55174">
    <property type="entry name" value="Alpha-L RNA-binding motif"/>
    <property type="match status" value="1"/>
</dbReference>
<dbReference type="InterPro" id="IPR006145">
    <property type="entry name" value="PsdUridine_synth_RsuA/RluA"/>
</dbReference>
<dbReference type="Gene3D" id="3.10.290.10">
    <property type="entry name" value="RNA-binding S4 domain"/>
    <property type="match status" value="1"/>
</dbReference>
<dbReference type="FunFam" id="3.30.70.1560:FF:000001">
    <property type="entry name" value="Pseudouridine synthase"/>
    <property type="match status" value="1"/>
</dbReference>
<evidence type="ECO:0000259" key="6">
    <source>
        <dbReference type="SMART" id="SM00363"/>
    </source>
</evidence>
<evidence type="ECO:0000313" key="8">
    <source>
        <dbReference type="Proteomes" id="UP000480185"/>
    </source>
</evidence>
<evidence type="ECO:0000256" key="4">
    <source>
        <dbReference type="PROSITE-ProRule" id="PRU00182"/>
    </source>
</evidence>
<evidence type="ECO:0000256" key="3">
    <source>
        <dbReference type="ARBA" id="ARBA00023235"/>
    </source>
</evidence>
<organism evidence="7 8">
    <name type="scientific">Salinibacillus xinjiangensis</name>
    <dbReference type="NCBI Taxonomy" id="1229268"/>
    <lineage>
        <taxon>Bacteria</taxon>
        <taxon>Bacillati</taxon>
        <taxon>Bacillota</taxon>
        <taxon>Bacilli</taxon>
        <taxon>Bacillales</taxon>
        <taxon>Bacillaceae</taxon>
        <taxon>Salinibacillus</taxon>
    </lineage>
</organism>
<name>A0A6G1X9R4_9BACI</name>
<evidence type="ECO:0000256" key="2">
    <source>
        <dbReference type="ARBA" id="ARBA00022884"/>
    </source>
</evidence>
<dbReference type="Pfam" id="PF00849">
    <property type="entry name" value="PseudoU_synth_2"/>
    <property type="match status" value="1"/>
</dbReference>
<protein>
    <recommendedName>
        <fullName evidence="5">Pseudouridine synthase</fullName>
        <ecNumber evidence="5">5.4.99.-</ecNumber>
    </recommendedName>
</protein>
<evidence type="ECO:0000256" key="5">
    <source>
        <dbReference type="RuleBase" id="RU003887"/>
    </source>
</evidence>
<evidence type="ECO:0000256" key="1">
    <source>
        <dbReference type="ARBA" id="ARBA00008348"/>
    </source>
</evidence>
<dbReference type="CDD" id="cd02553">
    <property type="entry name" value="PseudoU_synth_RsuA"/>
    <property type="match status" value="1"/>
</dbReference>
<dbReference type="EC" id="5.4.99.-" evidence="5"/>
<dbReference type="Gene3D" id="3.30.70.580">
    <property type="entry name" value="Pseudouridine synthase I, catalytic domain, N-terminal subdomain"/>
    <property type="match status" value="1"/>
</dbReference>
<keyword evidence="2 4" id="KW-0694">RNA-binding</keyword>
<dbReference type="InterPro" id="IPR020094">
    <property type="entry name" value="TruA/RsuA/RluB/E/F_N"/>
</dbReference>
<dbReference type="NCBIfam" id="TIGR00093">
    <property type="entry name" value="pseudouridine synthase"/>
    <property type="match status" value="1"/>
</dbReference>
<comment type="similarity">
    <text evidence="1 5">Belongs to the pseudouridine synthase RsuA family.</text>
</comment>
<dbReference type="PANTHER" id="PTHR47683:SF4">
    <property type="entry name" value="PSEUDOURIDINE SYNTHASE"/>
    <property type="match status" value="1"/>
</dbReference>
<dbReference type="GO" id="GO:0005829">
    <property type="term" value="C:cytosol"/>
    <property type="evidence" value="ECO:0007669"/>
    <property type="project" value="UniProtKB-ARBA"/>
</dbReference>
<dbReference type="PROSITE" id="PS01149">
    <property type="entry name" value="PSI_RSU"/>
    <property type="match status" value="1"/>
</dbReference>
<dbReference type="InterPro" id="IPR042092">
    <property type="entry name" value="PsdUridine_s_RsuA/RluB/E/F_cat"/>
</dbReference>
<dbReference type="CDD" id="cd00165">
    <property type="entry name" value="S4"/>
    <property type="match status" value="1"/>
</dbReference>
<dbReference type="Gene3D" id="3.30.70.1560">
    <property type="entry name" value="Alpha-L RNA-binding motif"/>
    <property type="match status" value="1"/>
</dbReference>
<dbReference type="OrthoDB" id="9807213at2"/>
<dbReference type="InterPro" id="IPR050343">
    <property type="entry name" value="RsuA_PseudoU_synthase"/>
</dbReference>
<dbReference type="EMBL" id="WJNH01000011">
    <property type="protein sequence ID" value="MRG87753.1"/>
    <property type="molecule type" value="Genomic_DNA"/>
</dbReference>
<dbReference type="GO" id="GO:0000455">
    <property type="term" value="P:enzyme-directed rRNA pseudouridine synthesis"/>
    <property type="evidence" value="ECO:0007669"/>
    <property type="project" value="UniProtKB-ARBA"/>
</dbReference>
<dbReference type="InterPro" id="IPR020103">
    <property type="entry name" value="PsdUridine_synth_cat_dom_sf"/>
</dbReference>
<dbReference type="InterPro" id="IPR018496">
    <property type="entry name" value="PsdUridine_synth_RsuA/RluB_CS"/>
</dbReference>
<dbReference type="GO" id="GO:0120159">
    <property type="term" value="F:rRNA pseudouridine synthase activity"/>
    <property type="evidence" value="ECO:0007669"/>
    <property type="project" value="UniProtKB-ARBA"/>
</dbReference>
<dbReference type="InterPro" id="IPR000748">
    <property type="entry name" value="PsdUridine_synth_RsuA/RluB/E/F"/>
</dbReference>
<evidence type="ECO:0000313" key="7">
    <source>
        <dbReference type="EMBL" id="MRG87753.1"/>
    </source>
</evidence>
<dbReference type="Pfam" id="PF01479">
    <property type="entry name" value="S4"/>
    <property type="match status" value="1"/>
</dbReference>
<proteinExistence type="inferred from homology"/>
<dbReference type="PROSITE" id="PS50889">
    <property type="entry name" value="S4"/>
    <property type="match status" value="1"/>
</dbReference>
<dbReference type="InterPro" id="IPR036986">
    <property type="entry name" value="S4_RNA-bd_sf"/>
</dbReference>
<sequence length="235" mass="26603">MRIDKLLANMGYGSRTEVKKMLKKGQVSIDHDVVKDGKVKVDPDAQQIIVQGEKVEYRKYVYVMLNKPKGVISATEDPVDKCVTDLLADEYRLFNPFPVGRLDKDTEGLLLLTNDGQLAHELLSPKKKVDKIYWAKIDGQVSEEDVTQFRHGVQLDDGYMTKPGELIIIKSGPVSEIELQITEGKFHQVKRMFKAVGKKVVELKRLQMGSLKLDPSLSKGDYRELTVEELNNLKS</sequence>
<keyword evidence="3 5" id="KW-0413">Isomerase</keyword>
<dbReference type="SMART" id="SM00363">
    <property type="entry name" value="S4"/>
    <property type="match status" value="1"/>
</dbReference>
<reference evidence="7 8" key="1">
    <citation type="submission" date="2019-11" db="EMBL/GenBank/DDBJ databases">
        <authorList>
            <person name="Li J."/>
        </authorList>
    </citation>
    <scope>NUCLEOTIDE SEQUENCE [LARGE SCALE GENOMIC DNA]</scope>
    <source>
        <strain evidence="7 8">J4</strain>
    </source>
</reference>
<dbReference type="RefSeq" id="WP_153729639.1">
    <property type="nucleotide sequence ID" value="NZ_WJNH01000011.1"/>
</dbReference>